<dbReference type="RefSeq" id="XP_030854468.1">
    <property type="nucleotide sequence ID" value="XM_030998608.1"/>
</dbReference>
<reference evidence="9" key="1">
    <citation type="submission" date="2015-02" db="EMBL/GenBank/DDBJ databases">
        <title>Genome sequencing for Strongylocentrotus purpuratus.</title>
        <authorList>
            <person name="Murali S."/>
            <person name="Liu Y."/>
            <person name="Vee V."/>
            <person name="English A."/>
            <person name="Wang M."/>
            <person name="Skinner E."/>
            <person name="Han Y."/>
            <person name="Muzny D.M."/>
            <person name="Worley K.C."/>
            <person name="Gibbs R.A."/>
        </authorList>
    </citation>
    <scope>NUCLEOTIDE SEQUENCE</scope>
</reference>
<reference evidence="8" key="2">
    <citation type="submission" date="2021-01" db="UniProtKB">
        <authorList>
            <consortium name="EnsemblMetazoa"/>
        </authorList>
    </citation>
    <scope>IDENTIFICATION</scope>
</reference>
<evidence type="ECO:0000313" key="9">
    <source>
        <dbReference type="Proteomes" id="UP000007110"/>
    </source>
</evidence>
<dbReference type="PANTHER" id="PTHR10430:SF16">
    <property type="entry name" value="PEROXIREDOXIN-5, MITOCHONDRIAL"/>
    <property type="match status" value="1"/>
</dbReference>
<keyword evidence="5 6" id="KW-0560">Oxidoreductase</keyword>
<dbReference type="InterPro" id="IPR036249">
    <property type="entry name" value="Thioredoxin-like_sf"/>
</dbReference>
<dbReference type="PANTHER" id="PTHR10430">
    <property type="entry name" value="PEROXIREDOXIN"/>
    <property type="match status" value="1"/>
</dbReference>
<comment type="similarity">
    <text evidence="2 6">Belongs to the peroxiredoxin family. Prx5 subfamily.</text>
</comment>
<dbReference type="OMA" id="MNGWAEH"/>
<dbReference type="InParanoid" id="A0A7M7PQE0"/>
<dbReference type="EC" id="1.11.1.24" evidence="6"/>
<keyword evidence="6" id="KW-0676">Redox-active center</keyword>
<accession>A0A7M7PQE0</accession>
<dbReference type="InterPro" id="IPR037944">
    <property type="entry name" value="PRX5-like"/>
</dbReference>
<name>A0A7M7PQE0_STRPU</name>
<evidence type="ECO:0000256" key="6">
    <source>
        <dbReference type="RuleBase" id="RU366011"/>
    </source>
</evidence>
<dbReference type="FunFam" id="3.40.30.10:FF:000553">
    <property type="entry name" value="Peroxiredoxin-2C"/>
    <property type="match status" value="1"/>
</dbReference>
<organism evidence="8 9">
    <name type="scientific">Strongylocentrotus purpuratus</name>
    <name type="common">Purple sea urchin</name>
    <dbReference type="NCBI Taxonomy" id="7668"/>
    <lineage>
        <taxon>Eukaryota</taxon>
        <taxon>Metazoa</taxon>
        <taxon>Echinodermata</taxon>
        <taxon>Eleutherozoa</taxon>
        <taxon>Echinozoa</taxon>
        <taxon>Echinoidea</taxon>
        <taxon>Euechinoidea</taxon>
        <taxon>Echinacea</taxon>
        <taxon>Camarodonta</taxon>
        <taxon>Echinidea</taxon>
        <taxon>Strongylocentrotidae</taxon>
        <taxon>Strongylocentrotus</taxon>
    </lineage>
</organism>
<comment type="function">
    <text evidence="1">Thiol-specific peroxidase that catalyzes the reduction of hydrogen peroxide and organic hydroperoxides to water and alcohols, respectively. Plays a role in cell protection against oxidative stress by detoxifying peroxides and as sensor of hydrogen peroxide-mediated signaling events.</text>
</comment>
<dbReference type="CDD" id="cd03013">
    <property type="entry name" value="PRX5_like"/>
    <property type="match status" value="1"/>
</dbReference>
<sequence length="113" mass="12158">MIKTHLPGYVGDFDKLKAKGAEVIACVAVNDPFVMAAWGKAHEADGKVRMLADLHGEFTKAVDMVLDATPFLGNKRSKRYSLVIKDGNVVAVNEEPDGTGLTCSLADNVLKQL</sequence>
<keyword evidence="9" id="KW-1185">Reference proteome</keyword>
<proteinExistence type="inferred from homology"/>
<dbReference type="EnsemblMetazoa" id="XM_030998608">
    <property type="protein sequence ID" value="XP_030854468"/>
    <property type="gene ID" value="LOC115929510"/>
</dbReference>
<protein>
    <recommendedName>
        <fullName evidence="6">Peroxiredoxin-5</fullName>
        <ecNumber evidence="6">1.11.1.24</ecNumber>
    </recommendedName>
</protein>
<evidence type="ECO:0000256" key="4">
    <source>
        <dbReference type="ARBA" id="ARBA00022862"/>
    </source>
</evidence>
<dbReference type="GO" id="GO:0008379">
    <property type="term" value="F:thioredoxin peroxidase activity"/>
    <property type="evidence" value="ECO:0007669"/>
    <property type="project" value="InterPro"/>
</dbReference>
<dbReference type="OrthoDB" id="4369127at2759"/>
<dbReference type="GO" id="GO:0034599">
    <property type="term" value="P:cellular response to oxidative stress"/>
    <property type="evidence" value="ECO:0007669"/>
    <property type="project" value="InterPro"/>
</dbReference>
<keyword evidence="4 6" id="KW-0049">Antioxidant</keyword>
<dbReference type="SUPFAM" id="SSF52833">
    <property type="entry name" value="Thioredoxin-like"/>
    <property type="match status" value="1"/>
</dbReference>
<dbReference type="KEGG" id="spu:115929510"/>
<comment type="catalytic activity">
    <reaction evidence="6">
        <text>a hydroperoxide + [thioredoxin]-dithiol = an alcohol + [thioredoxin]-disulfide + H2O</text>
        <dbReference type="Rhea" id="RHEA:62620"/>
        <dbReference type="Rhea" id="RHEA-COMP:10698"/>
        <dbReference type="Rhea" id="RHEA-COMP:10700"/>
        <dbReference type="ChEBI" id="CHEBI:15377"/>
        <dbReference type="ChEBI" id="CHEBI:29950"/>
        <dbReference type="ChEBI" id="CHEBI:30879"/>
        <dbReference type="ChEBI" id="CHEBI:35924"/>
        <dbReference type="ChEBI" id="CHEBI:50058"/>
        <dbReference type="EC" id="1.11.1.24"/>
    </reaction>
</comment>
<dbReference type="InterPro" id="IPR013740">
    <property type="entry name" value="Redoxin"/>
</dbReference>
<evidence type="ECO:0000256" key="3">
    <source>
        <dbReference type="ARBA" id="ARBA00022559"/>
    </source>
</evidence>
<dbReference type="Proteomes" id="UP000007110">
    <property type="component" value="Unassembled WGS sequence"/>
</dbReference>
<feature type="domain" description="Redoxin" evidence="7">
    <location>
        <begin position="5"/>
        <end position="110"/>
    </location>
</feature>
<evidence type="ECO:0000313" key="8">
    <source>
        <dbReference type="EnsemblMetazoa" id="XP_030854468"/>
    </source>
</evidence>
<dbReference type="AlphaFoldDB" id="A0A7M7PQE0"/>
<evidence type="ECO:0000256" key="2">
    <source>
        <dbReference type="ARBA" id="ARBA00010505"/>
    </source>
</evidence>
<dbReference type="Gene3D" id="3.40.30.10">
    <property type="entry name" value="Glutaredoxin"/>
    <property type="match status" value="1"/>
</dbReference>
<dbReference type="GeneID" id="115929510"/>
<evidence type="ECO:0000256" key="5">
    <source>
        <dbReference type="ARBA" id="ARBA00023002"/>
    </source>
</evidence>
<keyword evidence="3 6" id="KW-0575">Peroxidase</keyword>
<evidence type="ECO:0000259" key="7">
    <source>
        <dbReference type="Pfam" id="PF08534"/>
    </source>
</evidence>
<dbReference type="Pfam" id="PF08534">
    <property type="entry name" value="Redoxin"/>
    <property type="match status" value="1"/>
</dbReference>
<evidence type="ECO:0000256" key="1">
    <source>
        <dbReference type="ARBA" id="ARBA00003330"/>
    </source>
</evidence>